<reference evidence="1 2" key="1">
    <citation type="submission" date="2019-09" db="EMBL/GenBank/DDBJ databases">
        <authorList>
            <person name="Valk L.C."/>
        </authorList>
    </citation>
    <scope>NUCLEOTIDE SEQUENCE [LARGE SCALE GENOMIC DNA]</scope>
    <source>
        <strain evidence="1">GalUA</strain>
    </source>
</reference>
<comment type="caution">
    <text evidence="1">The sequence shown here is derived from an EMBL/GenBank/DDBJ whole genome shotgun (WGS) entry which is preliminary data.</text>
</comment>
<keyword evidence="2" id="KW-1185">Reference proteome</keyword>
<reference evidence="1 2" key="2">
    <citation type="submission" date="2020-02" db="EMBL/GenBank/DDBJ databases">
        <title>Candidatus Galacturonibacter soehngenii shows hetero-acetogenic catabolism of galacturonic acid but lacks a canonical carbon monoxide dehydrogenase/acetyl-CoA synthase complex.</title>
        <authorList>
            <person name="Diender M."/>
            <person name="Stouten G.R."/>
            <person name="Petersen J.F."/>
            <person name="Nielsen P.H."/>
            <person name="Dueholm M.S."/>
            <person name="Pronk J.T."/>
            <person name="Van Loosdrecht M.C.M."/>
        </authorList>
    </citation>
    <scope>NUCLEOTIDE SEQUENCE [LARGE SCALE GENOMIC DNA]</scope>
    <source>
        <strain evidence="1">GalUA</strain>
    </source>
</reference>
<evidence type="ECO:0000313" key="1">
    <source>
        <dbReference type="EMBL" id="KAB1436589.1"/>
    </source>
</evidence>
<accession>A0A7V7QIT3</accession>
<dbReference type="AlphaFoldDB" id="A0A7V7QIT3"/>
<protein>
    <submittedName>
        <fullName evidence="1">Uncharacterized protein</fullName>
    </submittedName>
</protein>
<evidence type="ECO:0000313" key="2">
    <source>
        <dbReference type="Proteomes" id="UP000461768"/>
    </source>
</evidence>
<proteinExistence type="predicted"/>
<organism evidence="1 2">
    <name type="scientific">Candidatus Galacturonatibacter soehngenii</name>
    <dbReference type="NCBI Taxonomy" id="2307010"/>
    <lineage>
        <taxon>Bacteria</taxon>
        <taxon>Bacillati</taxon>
        <taxon>Bacillota</taxon>
        <taxon>Clostridia</taxon>
        <taxon>Lachnospirales</taxon>
        <taxon>Lachnospiraceae</taxon>
        <taxon>Candidatus Galacturonatibacter</taxon>
    </lineage>
</organism>
<gene>
    <name evidence="1" type="ORF">F7O84_14610</name>
</gene>
<dbReference type="OrthoDB" id="2940820at2"/>
<dbReference type="Proteomes" id="UP000461768">
    <property type="component" value="Unassembled WGS sequence"/>
</dbReference>
<sequence length="60" mass="6756">MSEGDGEANYAYYCLHKLKILPSQFASMDRYEKAFIIASIDLKIEADKKEAARAKKAGKK</sequence>
<dbReference type="EMBL" id="WAGX01000006">
    <property type="protein sequence ID" value="KAB1436589.1"/>
    <property type="molecule type" value="Genomic_DNA"/>
</dbReference>
<name>A0A7V7QIT3_9FIRM</name>